<name>A0A367FNJ5_9ACTN</name>
<protein>
    <submittedName>
        <fullName evidence="1">Uncharacterized protein</fullName>
    </submittedName>
</protein>
<gene>
    <name evidence="1" type="ORF">DQ384_05385</name>
</gene>
<dbReference type="EMBL" id="QOIL01000003">
    <property type="protein sequence ID" value="RCG31976.1"/>
    <property type="molecule type" value="Genomic_DNA"/>
</dbReference>
<dbReference type="Proteomes" id="UP000253094">
    <property type="component" value="Unassembled WGS sequence"/>
</dbReference>
<evidence type="ECO:0000313" key="1">
    <source>
        <dbReference type="EMBL" id="RCG31976.1"/>
    </source>
</evidence>
<reference evidence="1 2" key="1">
    <citation type="submission" date="2018-06" db="EMBL/GenBank/DDBJ databases">
        <title>Sphaerisporangium craniellae sp. nov., isolated from a marine sponge in the South China Sea.</title>
        <authorList>
            <person name="Li L."/>
        </authorList>
    </citation>
    <scope>NUCLEOTIDE SEQUENCE [LARGE SCALE GENOMIC DNA]</scope>
    <source>
        <strain evidence="1 2">CCTCC AA 208026</strain>
    </source>
</reference>
<sequence length="91" mass="10058">MDTSKIAWRISRGRGQQYVLRNVGTVTAQEVTADTVPFEGIPTRGLPEKAVIETNASITFMLVPSAQNDMPGELRLRWEGQDTYVAVPLPN</sequence>
<proteinExistence type="predicted"/>
<dbReference type="AlphaFoldDB" id="A0A367FNJ5"/>
<keyword evidence="2" id="KW-1185">Reference proteome</keyword>
<accession>A0A367FNJ5</accession>
<dbReference type="OrthoDB" id="3540096at2"/>
<organism evidence="1 2">
    <name type="scientific">Sphaerisporangium album</name>
    <dbReference type="NCBI Taxonomy" id="509200"/>
    <lineage>
        <taxon>Bacteria</taxon>
        <taxon>Bacillati</taxon>
        <taxon>Actinomycetota</taxon>
        <taxon>Actinomycetes</taxon>
        <taxon>Streptosporangiales</taxon>
        <taxon>Streptosporangiaceae</taxon>
        <taxon>Sphaerisporangium</taxon>
    </lineage>
</organism>
<evidence type="ECO:0000313" key="2">
    <source>
        <dbReference type="Proteomes" id="UP000253094"/>
    </source>
</evidence>
<dbReference type="RefSeq" id="WP_114027591.1">
    <property type="nucleotide sequence ID" value="NZ_QOIL01000003.1"/>
</dbReference>
<comment type="caution">
    <text evidence="1">The sequence shown here is derived from an EMBL/GenBank/DDBJ whole genome shotgun (WGS) entry which is preliminary data.</text>
</comment>